<dbReference type="AlphaFoldDB" id="A0AAP0NHF7"/>
<keyword evidence="1" id="KW-0472">Membrane</keyword>
<dbReference type="EMBL" id="JBBPBK010000012">
    <property type="protein sequence ID" value="KAK9273033.1"/>
    <property type="molecule type" value="Genomic_DNA"/>
</dbReference>
<dbReference type="Gene3D" id="3.90.550.10">
    <property type="entry name" value="Spore Coat Polysaccharide Biosynthesis Protein SpsA, Chain A"/>
    <property type="match status" value="1"/>
</dbReference>
<proteinExistence type="predicted"/>
<keyword evidence="1" id="KW-1133">Transmembrane helix</keyword>
<dbReference type="Proteomes" id="UP001415857">
    <property type="component" value="Unassembled WGS sequence"/>
</dbReference>
<protein>
    <submittedName>
        <fullName evidence="2">Uncharacterized protein</fullName>
    </submittedName>
</protein>
<dbReference type="PANTHER" id="PTHR33604">
    <property type="entry name" value="OSJNBA0004B13.7 PROTEIN"/>
    <property type="match status" value="1"/>
</dbReference>
<dbReference type="SUPFAM" id="SSF53448">
    <property type="entry name" value="Nucleotide-diphospho-sugar transferases"/>
    <property type="match status" value="1"/>
</dbReference>
<keyword evidence="1" id="KW-0812">Transmembrane</keyword>
<evidence type="ECO:0000313" key="3">
    <source>
        <dbReference type="Proteomes" id="UP001415857"/>
    </source>
</evidence>
<evidence type="ECO:0000256" key="1">
    <source>
        <dbReference type="SAM" id="Phobius"/>
    </source>
</evidence>
<feature type="transmembrane region" description="Helical" evidence="1">
    <location>
        <begin position="7"/>
        <end position="24"/>
    </location>
</feature>
<organism evidence="2 3">
    <name type="scientific">Liquidambar formosana</name>
    <name type="common">Formosan gum</name>
    <dbReference type="NCBI Taxonomy" id="63359"/>
    <lineage>
        <taxon>Eukaryota</taxon>
        <taxon>Viridiplantae</taxon>
        <taxon>Streptophyta</taxon>
        <taxon>Embryophyta</taxon>
        <taxon>Tracheophyta</taxon>
        <taxon>Spermatophyta</taxon>
        <taxon>Magnoliopsida</taxon>
        <taxon>eudicotyledons</taxon>
        <taxon>Gunneridae</taxon>
        <taxon>Pentapetalae</taxon>
        <taxon>Saxifragales</taxon>
        <taxon>Altingiaceae</taxon>
        <taxon>Liquidambar</taxon>
    </lineage>
</organism>
<accession>A0AAP0NHF7</accession>
<dbReference type="InterPro" id="IPR029044">
    <property type="entry name" value="Nucleotide-diphossugar_trans"/>
</dbReference>
<comment type="caution">
    <text evidence="2">The sequence shown here is derived from an EMBL/GenBank/DDBJ whole genome shotgun (WGS) entry which is preliminary data.</text>
</comment>
<keyword evidence="3" id="KW-1185">Reference proteome</keyword>
<dbReference type="PANTHER" id="PTHR33604:SF3">
    <property type="entry name" value="OSJNBA0004B13.7 PROTEIN"/>
    <property type="match status" value="1"/>
</dbReference>
<sequence>MAPKRQFIPLLLLSLPALFFYSYYHSSLHTPISFTPNPNPNPNLNLNPPKNPNPNSPNFILTIKLLAFDRLDSLSRCLRSLASADYGGDKVNLHIYIDHFAHTDSGNDGSGSLVLDKKLEGSHRILEFVDGFVWNFGEKLVHYRTGNAGLQAQWLEAWWPSSDNEFAFVVEDDLEVSPLYYKFLRGLIVNYYHNTSNFSPSIYGASLQRPRFVPGKHGNKMQLESGKRLFLYQLVGTWGQLLFPKPWKEFRLWYDTHKAKGIKPYLQGMVTTGWYKKMGERIWTPWFIKFIHSRGYFNIYTNFQRERALSISHRDAGVNYGKTAGPDSSLLDESSLDFDLLEMQSLSNLKWYDFCFREVLPGRVVRSFYELGSVLYSVQKHETIVLVSLFTSSEMVIRNLLCHFERLNIWNYIFVGPKSDFLLDLARRGHPVIDADQFFNSIRASKLKGFQESSVELFKEILVKAYVIKKCLESRYNSWVVDGNLLFNSSDLFLDFVDPTYDFYAVKTVELFFVRGSSSVQEIWVDNFMYKVAAMVDSLMSRGSFTREDINFVHVIVKLLEQKGVRIKSIDETSIGLKIDTSSGNGTSHMDVKKMVFWSSEMAWELVQKRLEELGMWILHDSSCMAVVCNQS</sequence>
<evidence type="ECO:0000313" key="2">
    <source>
        <dbReference type="EMBL" id="KAK9273033.1"/>
    </source>
</evidence>
<name>A0AAP0NHF7_LIQFO</name>
<reference evidence="2 3" key="1">
    <citation type="journal article" date="2024" name="Plant J.">
        <title>Genome sequences and population genomics reveal climatic adaptation and genomic divergence between two closely related sweetgum species.</title>
        <authorList>
            <person name="Xu W.Q."/>
            <person name="Ren C.Q."/>
            <person name="Zhang X.Y."/>
            <person name="Comes H.P."/>
            <person name="Liu X.H."/>
            <person name="Li Y.G."/>
            <person name="Kettle C.J."/>
            <person name="Jalonen R."/>
            <person name="Gaisberger H."/>
            <person name="Ma Y.Z."/>
            <person name="Qiu Y.X."/>
        </authorList>
    </citation>
    <scope>NUCLEOTIDE SEQUENCE [LARGE SCALE GENOMIC DNA]</scope>
    <source>
        <strain evidence="2">Hangzhou</strain>
    </source>
</reference>
<gene>
    <name evidence="2" type="ORF">L1049_017840</name>
</gene>